<evidence type="ECO:0000256" key="2">
    <source>
        <dbReference type="SAM" id="Phobius"/>
    </source>
</evidence>
<feature type="transmembrane region" description="Helical" evidence="2">
    <location>
        <begin position="20"/>
        <end position="41"/>
    </location>
</feature>
<protein>
    <submittedName>
        <fullName evidence="3">Uncharacterized protein</fullName>
    </submittedName>
</protein>
<feature type="region of interest" description="Disordered" evidence="1">
    <location>
        <begin position="46"/>
        <end position="121"/>
    </location>
</feature>
<dbReference type="Proteomes" id="UP000466514">
    <property type="component" value="Chromosome"/>
</dbReference>
<name>A0A7I7M722_9MYCO</name>
<sequence>MSTLQQAMEMAAPEHPGRWVGAMVMRLIIVGGLIWLIVWAVRKARSPRPPQYPYPPAYYQQPPPGAPWPHQPPPPPGAGGDPPYPTQPGGAWPPQAPPPYAAPHWPQQPPPPTGPPPGQRS</sequence>
<gene>
    <name evidence="3" type="ORF">MPSYJ_08140</name>
</gene>
<organism evidence="3 4">
    <name type="scientific">Mycolicibacterium psychrotolerans</name>
    <dbReference type="NCBI Taxonomy" id="216929"/>
    <lineage>
        <taxon>Bacteria</taxon>
        <taxon>Bacillati</taxon>
        <taxon>Actinomycetota</taxon>
        <taxon>Actinomycetes</taxon>
        <taxon>Mycobacteriales</taxon>
        <taxon>Mycobacteriaceae</taxon>
        <taxon>Mycolicibacterium</taxon>
    </lineage>
</organism>
<keyword evidence="2" id="KW-1133">Transmembrane helix</keyword>
<dbReference type="AlphaFoldDB" id="A0A7I7M722"/>
<keyword evidence="2" id="KW-0472">Membrane</keyword>
<keyword evidence="2" id="KW-0812">Transmembrane</keyword>
<feature type="compositionally biased region" description="Pro residues" evidence="1">
    <location>
        <begin position="47"/>
        <end position="86"/>
    </location>
</feature>
<dbReference type="KEGG" id="mpsc:MPSYJ_08140"/>
<keyword evidence="4" id="KW-1185">Reference proteome</keyword>
<evidence type="ECO:0000256" key="1">
    <source>
        <dbReference type="SAM" id="MobiDB-lite"/>
    </source>
</evidence>
<evidence type="ECO:0000313" key="3">
    <source>
        <dbReference type="EMBL" id="BBX67353.1"/>
    </source>
</evidence>
<evidence type="ECO:0000313" key="4">
    <source>
        <dbReference type="Proteomes" id="UP000466514"/>
    </source>
</evidence>
<feature type="compositionally biased region" description="Pro residues" evidence="1">
    <location>
        <begin position="94"/>
        <end position="121"/>
    </location>
</feature>
<accession>A0A7I7M722</accession>
<dbReference type="RefSeq" id="WP_163720513.1">
    <property type="nucleotide sequence ID" value="NZ_AP022574.1"/>
</dbReference>
<dbReference type="EMBL" id="AP022574">
    <property type="protein sequence ID" value="BBX67353.1"/>
    <property type="molecule type" value="Genomic_DNA"/>
</dbReference>
<reference evidence="3 4" key="1">
    <citation type="journal article" date="2019" name="Emerg. Microbes Infect.">
        <title>Comprehensive subspecies identification of 175 nontuberculous mycobacteria species based on 7547 genomic profiles.</title>
        <authorList>
            <person name="Matsumoto Y."/>
            <person name="Kinjo T."/>
            <person name="Motooka D."/>
            <person name="Nabeya D."/>
            <person name="Jung N."/>
            <person name="Uechi K."/>
            <person name="Horii T."/>
            <person name="Iida T."/>
            <person name="Fujita J."/>
            <person name="Nakamura S."/>
        </authorList>
    </citation>
    <scope>NUCLEOTIDE SEQUENCE [LARGE SCALE GENOMIC DNA]</scope>
    <source>
        <strain evidence="3 4">JCM 13323</strain>
    </source>
</reference>
<proteinExistence type="predicted"/>